<protein>
    <submittedName>
        <fullName evidence="1">Uncharacterized protein</fullName>
    </submittedName>
</protein>
<accession>A0A5D2TE71</accession>
<dbReference type="EMBL" id="CM017658">
    <property type="protein sequence ID" value="TYI62663.1"/>
    <property type="molecule type" value="Genomic_DNA"/>
</dbReference>
<dbReference type="InterPro" id="IPR001806">
    <property type="entry name" value="Small_GTPase"/>
</dbReference>
<evidence type="ECO:0000313" key="1">
    <source>
        <dbReference type="EMBL" id="TYI62663.1"/>
    </source>
</evidence>
<dbReference type="Gene3D" id="3.40.50.300">
    <property type="entry name" value="P-loop containing nucleotide triphosphate hydrolases"/>
    <property type="match status" value="1"/>
</dbReference>
<gene>
    <name evidence="1" type="ORF">E1A91_D10G262300v1</name>
</gene>
<dbReference type="GO" id="GO:0005525">
    <property type="term" value="F:GTP binding"/>
    <property type="evidence" value="ECO:0007669"/>
    <property type="project" value="InterPro"/>
</dbReference>
<dbReference type="SUPFAM" id="SSF52540">
    <property type="entry name" value="P-loop containing nucleoside triphosphate hydrolases"/>
    <property type="match status" value="1"/>
</dbReference>
<dbReference type="GO" id="GO:0003924">
    <property type="term" value="F:GTPase activity"/>
    <property type="evidence" value="ECO:0007669"/>
    <property type="project" value="InterPro"/>
</dbReference>
<dbReference type="InterPro" id="IPR027417">
    <property type="entry name" value="P-loop_NTPase"/>
</dbReference>
<name>A0A5D2TE71_GOSMU</name>
<proteinExistence type="predicted"/>
<dbReference type="AlphaFoldDB" id="A0A5D2TE71"/>
<keyword evidence="2" id="KW-1185">Reference proteome</keyword>
<sequence>MCFAIFSVSGSMAAPPARARADYDYLIKLLLIGDSGVGKSCLLTSFLSEKKKKNCKII</sequence>
<reference evidence="1 2" key="1">
    <citation type="submission" date="2019-07" db="EMBL/GenBank/DDBJ databases">
        <title>WGS assembly of Gossypium mustelinum.</title>
        <authorList>
            <person name="Chen Z.J."/>
            <person name="Sreedasyam A."/>
            <person name="Ando A."/>
            <person name="Song Q."/>
            <person name="De L."/>
            <person name="Hulse-Kemp A."/>
            <person name="Ding M."/>
            <person name="Ye W."/>
            <person name="Kirkbride R."/>
            <person name="Jenkins J."/>
            <person name="Plott C."/>
            <person name="Lovell J."/>
            <person name="Lin Y.-M."/>
            <person name="Vaughn R."/>
            <person name="Liu B."/>
            <person name="Li W."/>
            <person name="Simpson S."/>
            <person name="Scheffler B."/>
            <person name="Saski C."/>
            <person name="Grover C."/>
            <person name="Hu G."/>
            <person name="Conover J."/>
            <person name="Carlson J."/>
            <person name="Shu S."/>
            <person name="Boston L."/>
            <person name="Williams M."/>
            <person name="Peterson D."/>
            <person name="Mcgee K."/>
            <person name="Jones D."/>
            <person name="Wendel J."/>
            <person name="Stelly D."/>
            <person name="Grimwood J."/>
            <person name="Schmutz J."/>
        </authorList>
    </citation>
    <scope>NUCLEOTIDE SEQUENCE [LARGE SCALE GENOMIC DNA]</scope>
    <source>
        <strain evidence="1">1408120.09</strain>
    </source>
</reference>
<dbReference type="Pfam" id="PF00071">
    <property type="entry name" value="Ras"/>
    <property type="match status" value="1"/>
</dbReference>
<organism evidence="1 2">
    <name type="scientific">Gossypium mustelinum</name>
    <name type="common">Cotton</name>
    <name type="synonym">Gossypium caicoense</name>
    <dbReference type="NCBI Taxonomy" id="34275"/>
    <lineage>
        <taxon>Eukaryota</taxon>
        <taxon>Viridiplantae</taxon>
        <taxon>Streptophyta</taxon>
        <taxon>Embryophyta</taxon>
        <taxon>Tracheophyta</taxon>
        <taxon>Spermatophyta</taxon>
        <taxon>Magnoliopsida</taxon>
        <taxon>eudicotyledons</taxon>
        <taxon>Gunneridae</taxon>
        <taxon>Pentapetalae</taxon>
        <taxon>rosids</taxon>
        <taxon>malvids</taxon>
        <taxon>Malvales</taxon>
        <taxon>Malvaceae</taxon>
        <taxon>Malvoideae</taxon>
        <taxon>Gossypium</taxon>
    </lineage>
</organism>
<dbReference type="Proteomes" id="UP000323597">
    <property type="component" value="Chromosome D10"/>
</dbReference>
<evidence type="ECO:0000313" key="2">
    <source>
        <dbReference type="Proteomes" id="UP000323597"/>
    </source>
</evidence>